<feature type="domain" description="Helix-hairpin-helix DNA-binding motif class 1" evidence="1">
    <location>
        <begin position="53"/>
        <end position="72"/>
    </location>
</feature>
<dbReference type="NCBIfam" id="TIGR00426">
    <property type="entry name" value="competence protein ComEA helix-hairpin-helix repeat region"/>
    <property type="match status" value="2"/>
</dbReference>
<reference evidence="2 3" key="1">
    <citation type="submission" date="2015-06" db="EMBL/GenBank/DDBJ databases">
        <title>Genome sequencing of Thermotogales isolates from hydrothermal vents.</title>
        <authorList>
            <person name="Haverkamp T.H."/>
            <person name="Kublanov I.V."/>
            <person name="Nesbo C.L."/>
        </authorList>
    </citation>
    <scope>NUCLEOTIDE SEQUENCE [LARGE SCALE GENOMIC DNA]</scope>
    <source>
        <strain evidence="3">ik275mar</strain>
    </source>
</reference>
<evidence type="ECO:0000259" key="1">
    <source>
        <dbReference type="SMART" id="SM00278"/>
    </source>
</evidence>
<sequence length="180" mass="20472">MMVKGKYFKEFVILFLIFLVLTTAVFQKKEIVHEKQKRIYSEQIIDINTATYDQLLALPGIGPTKAKNIIDYREKNGMFYAIDDLLNVSGIGPSTLKKMKPFLRLSKVKNVAKEKVEDKININTASIDELMKLPGIGKVKAREIINYRNKNGLFSSKDELLNVKGIGPKTLEKIESMISF</sequence>
<dbReference type="Gene3D" id="1.10.150.320">
    <property type="entry name" value="Photosystem II 12 kDa extrinsic protein"/>
    <property type="match status" value="2"/>
</dbReference>
<dbReference type="Pfam" id="PF12836">
    <property type="entry name" value="HHH_3"/>
    <property type="match status" value="2"/>
</dbReference>
<dbReference type="InterPro" id="IPR051675">
    <property type="entry name" value="Endo/Exo/Phosphatase_dom_1"/>
</dbReference>
<dbReference type="EMBL" id="LBFC01000001">
    <property type="protein sequence ID" value="ONN28115.1"/>
    <property type="molecule type" value="Genomic_DNA"/>
</dbReference>
<dbReference type="InterPro" id="IPR010994">
    <property type="entry name" value="RuvA_2-like"/>
</dbReference>
<feature type="domain" description="Helix-hairpin-helix DNA-binding motif class 1" evidence="1">
    <location>
        <begin position="128"/>
        <end position="147"/>
    </location>
</feature>
<dbReference type="Proteomes" id="UP000242616">
    <property type="component" value="Unassembled WGS sequence"/>
</dbReference>
<dbReference type="PANTHER" id="PTHR21180:SF32">
    <property type="entry name" value="ENDONUCLEASE_EXONUCLEASE_PHOSPHATASE FAMILY DOMAIN-CONTAINING PROTEIN 1"/>
    <property type="match status" value="1"/>
</dbReference>
<name>A0ABX3IJV3_9BACT</name>
<keyword evidence="3" id="KW-1185">Reference proteome</keyword>
<feature type="domain" description="Helix-hairpin-helix DNA-binding motif class 1" evidence="1">
    <location>
        <begin position="158"/>
        <end position="177"/>
    </location>
</feature>
<evidence type="ECO:0000313" key="3">
    <source>
        <dbReference type="Proteomes" id="UP000242616"/>
    </source>
</evidence>
<protein>
    <submittedName>
        <fullName evidence="2">Competence protein ComEA</fullName>
    </submittedName>
</protein>
<dbReference type="SMART" id="SM00278">
    <property type="entry name" value="HhH1"/>
    <property type="match status" value="4"/>
</dbReference>
<evidence type="ECO:0000313" key="2">
    <source>
        <dbReference type="EMBL" id="ONN28115.1"/>
    </source>
</evidence>
<dbReference type="InterPro" id="IPR004509">
    <property type="entry name" value="Competence_ComEA_HhH"/>
</dbReference>
<feature type="domain" description="Helix-hairpin-helix DNA-binding motif class 1" evidence="1">
    <location>
        <begin position="83"/>
        <end position="102"/>
    </location>
</feature>
<dbReference type="SUPFAM" id="SSF47781">
    <property type="entry name" value="RuvA domain 2-like"/>
    <property type="match status" value="2"/>
</dbReference>
<proteinExistence type="predicted"/>
<accession>A0ABX3IJV3</accession>
<gene>
    <name evidence="2" type="ORF">XJ44_00145</name>
</gene>
<comment type="caution">
    <text evidence="2">The sequence shown here is derived from an EMBL/GenBank/DDBJ whole genome shotgun (WGS) entry which is preliminary data.</text>
</comment>
<dbReference type="PANTHER" id="PTHR21180">
    <property type="entry name" value="ENDONUCLEASE/EXONUCLEASE/PHOSPHATASE FAMILY DOMAIN-CONTAINING PROTEIN 1"/>
    <property type="match status" value="1"/>
</dbReference>
<organism evidence="2 3">
    <name type="scientific">Thermosipho affectus</name>
    <dbReference type="NCBI Taxonomy" id="660294"/>
    <lineage>
        <taxon>Bacteria</taxon>
        <taxon>Thermotogati</taxon>
        <taxon>Thermotogota</taxon>
        <taxon>Thermotogae</taxon>
        <taxon>Thermotogales</taxon>
        <taxon>Fervidobacteriaceae</taxon>
        <taxon>Thermosipho</taxon>
    </lineage>
</organism>
<dbReference type="InterPro" id="IPR003583">
    <property type="entry name" value="Hlx-hairpin-Hlx_DNA-bd_motif"/>
</dbReference>